<dbReference type="EMBL" id="JQOF01000028">
    <property type="protein sequence ID" value="KGA39717.1"/>
    <property type="molecule type" value="Genomic_DNA"/>
</dbReference>
<protein>
    <submittedName>
        <fullName evidence="1">Uncharacterized protein</fullName>
    </submittedName>
</protein>
<organism evidence="1 2">
    <name type="scientific">Pectobacterium odoriferum</name>
    <dbReference type="NCBI Taxonomy" id="78398"/>
    <lineage>
        <taxon>Bacteria</taxon>
        <taxon>Pseudomonadati</taxon>
        <taxon>Pseudomonadota</taxon>
        <taxon>Gammaproteobacteria</taxon>
        <taxon>Enterobacterales</taxon>
        <taxon>Pectobacteriaceae</taxon>
        <taxon>Pectobacterium</taxon>
    </lineage>
</organism>
<keyword evidence="2" id="KW-1185">Reference proteome</keyword>
<reference evidence="1 2" key="1">
    <citation type="submission" date="2014-08" db="EMBL/GenBank/DDBJ databases">
        <title>Genome sequences of NCPPB Pectobacterium isolates.</title>
        <authorList>
            <person name="Glover R.H."/>
            <person name="Sapp M."/>
            <person name="Elphinstone J."/>
        </authorList>
    </citation>
    <scope>NUCLEOTIDE SEQUENCE [LARGE SCALE GENOMIC DNA]</scope>
    <source>
        <strain evidence="1 2">NCPPB3841</strain>
    </source>
</reference>
<comment type="caution">
    <text evidence="1">The sequence shown here is derived from an EMBL/GenBank/DDBJ whole genome shotgun (WGS) entry which is preliminary data.</text>
</comment>
<accession>A0ABR4VK29</accession>
<proteinExistence type="predicted"/>
<name>A0ABR4VK29_9GAMM</name>
<gene>
    <name evidence="1" type="ORF">KU75_21310</name>
</gene>
<dbReference type="Proteomes" id="UP000029447">
    <property type="component" value="Unassembled WGS sequence"/>
</dbReference>
<sequence length="149" mass="17273">MTFLLVFITFLALYCPLYSVICLLVPFKGFAISSLKHRKTRYMVIHLAVFSRIGNMNKAQLQKFNFAFVTVLQQALQKNRPIVFRSHLMRASQVKLAETVLAKYGHSYRVSKVILSRTERIGITCQMLFQEWRLVRVSRGGVMIVVMVR</sequence>
<evidence type="ECO:0000313" key="2">
    <source>
        <dbReference type="Proteomes" id="UP000029447"/>
    </source>
</evidence>
<evidence type="ECO:0000313" key="1">
    <source>
        <dbReference type="EMBL" id="KGA39717.1"/>
    </source>
</evidence>